<sequence>VGDVPGPDEVLLPDAGHLLDGDALGLGEQDGDVEEVDDVPGGEEEEEAELEGAEHGEEDLGDEEGEEHVDGDGDALRGRADLQRVDLAGDQPAERAPGPGEGGDEEADEDDDEDGVAPGDGADAVRAELGPDQRADHHLGRRHLHAALQEEHAAADAVDGEDGHQGGEDVDEAGDDGRHQGGLGAEPEGLEEHGRVEHHHVDPGQLLQPADHERHDELRPVPPAHQGRPRVLHGLGRLARLHQVLELRGDVIGAPHASQHGPGLVLVAPVDERVGGVREEEGPHRHDQRRHHGQAQPHAPAPAPLDLRRPVVDQVRDEDADRDHQLEPDVQHPPVPRGRHLREAEQDASDDEHGHVPGGPVDDGADHEDEPAAEHGRLAAEDARDGGREEAGDESGQIQRGGERRQQLTVELAVLIAPCRPLLLAVHLRKELRQKRVHRHTKMATRARTGNADVVTEDETAGGGDETGEEDIPSHLAGIVLAARRTSKTTAGHDRKMRSGTIR</sequence>
<evidence type="ECO:0000313" key="3">
    <source>
        <dbReference type="Proteomes" id="UP000092600"/>
    </source>
</evidence>
<feature type="non-terminal residue" evidence="2">
    <location>
        <position position="1"/>
    </location>
</feature>
<feature type="region of interest" description="Disordered" evidence="1">
    <location>
        <begin position="278"/>
        <end position="405"/>
    </location>
</feature>
<dbReference type="AlphaFoldDB" id="A0A199VBI4"/>
<name>A0A199VBI4_ANACO</name>
<feature type="compositionally biased region" description="Basic and acidic residues" evidence="1">
    <location>
        <begin position="370"/>
        <end position="390"/>
    </location>
</feature>
<feature type="compositionally biased region" description="Acidic residues" evidence="1">
    <location>
        <begin position="29"/>
        <end position="67"/>
    </location>
</feature>
<feature type="compositionally biased region" description="Basic and acidic residues" evidence="1">
    <location>
        <begin position="306"/>
        <end position="330"/>
    </location>
</feature>
<feature type="compositionally biased region" description="Basic and acidic residues" evidence="1">
    <location>
        <begin position="68"/>
        <end position="84"/>
    </location>
</feature>
<gene>
    <name evidence="2" type="ORF">ACMD2_23578</name>
</gene>
<reference evidence="2 3" key="1">
    <citation type="journal article" date="2016" name="DNA Res.">
        <title>The draft genome of MD-2 pineapple using hybrid error correction of long reads.</title>
        <authorList>
            <person name="Redwan R.M."/>
            <person name="Saidin A."/>
            <person name="Kumar S.V."/>
        </authorList>
    </citation>
    <scope>NUCLEOTIDE SEQUENCE [LARGE SCALE GENOMIC DNA]</scope>
    <source>
        <strain evidence="3">cv. MD2</strain>
        <tissue evidence="2">Leaf</tissue>
    </source>
</reference>
<organism evidence="2 3">
    <name type="scientific">Ananas comosus</name>
    <name type="common">Pineapple</name>
    <name type="synonym">Ananas ananas</name>
    <dbReference type="NCBI Taxonomy" id="4615"/>
    <lineage>
        <taxon>Eukaryota</taxon>
        <taxon>Viridiplantae</taxon>
        <taxon>Streptophyta</taxon>
        <taxon>Embryophyta</taxon>
        <taxon>Tracheophyta</taxon>
        <taxon>Spermatophyta</taxon>
        <taxon>Magnoliopsida</taxon>
        <taxon>Liliopsida</taxon>
        <taxon>Poales</taxon>
        <taxon>Bromeliaceae</taxon>
        <taxon>Bromelioideae</taxon>
        <taxon>Ananas</taxon>
    </lineage>
</organism>
<feature type="compositionally biased region" description="Basic and acidic residues" evidence="1">
    <location>
        <begin position="123"/>
        <end position="138"/>
    </location>
</feature>
<dbReference type="EMBL" id="LSRQ01002437">
    <property type="protein sequence ID" value="OAY74373.1"/>
    <property type="molecule type" value="Genomic_DNA"/>
</dbReference>
<comment type="caution">
    <text evidence="2">The sequence shown here is derived from an EMBL/GenBank/DDBJ whole genome shotgun (WGS) entry which is preliminary data.</text>
</comment>
<accession>A0A199VBI4</accession>
<proteinExistence type="predicted"/>
<evidence type="ECO:0000256" key="1">
    <source>
        <dbReference type="SAM" id="MobiDB-lite"/>
    </source>
</evidence>
<feature type="region of interest" description="Disordered" evidence="1">
    <location>
        <begin position="1"/>
        <end position="207"/>
    </location>
</feature>
<evidence type="ECO:0000313" key="2">
    <source>
        <dbReference type="EMBL" id="OAY74373.1"/>
    </source>
</evidence>
<protein>
    <submittedName>
        <fullName evidence="2">Uncharacterized protein</fullName>
    </submittedName>
</protein>
<feature type="compositionally biased region" description="Acidic residues" evidence="1">
    <location>
        <begin position="102"/>
        <end position="115"/>
    </location>
</feature>
<feature type="non-terminal residue" evidence="2">
    <location>
        <position position="503"/>
    </location>
</feature>
<feature type="compositionally biased region" description="Basic and acidic residues" evidence="1">
    <location>
        <begin position="341"/>
        <end position="355"/>
    </location>
</feature>
<feature type="compositionally biased region" description="Basic and acidic residues" evidence="1">
    <location>
        <begin position="190"/>
        <end position="202"/>
    </location>
</feature>
<feature type="compositionally biased region" description="Low complexity" evidence="1">
    <location>
        <begin position="12"/>
        <end position="27"/>
    </location>
</feature>
<dbReference type="Proteomes" id="UP000092600">
    <property type="component" value="Unassembled WGS sequence"/>
</dbReference>